<feature type="compositionally biased region" description="Polar residues" evidence="4">
    <location>
        <begin position="32"/>
        <end position="43"/>
    </location>
</feature>
<dbReference type="InterPro" id="IPR016024">
    <property type="entry name" value="ARM-type_fold"/>
</dbReference>
<sequence length="1172" mass="128199">MAPIVKAGTTASAVPTTRVKKATTKTVRNSKDSSQSGSTSNAKSGAAKVKRLRAPLPLSLNAGRPTELEEAMASVKLGKSSKVLPNILSRGRETLSTGLQYSNISPPSSFLAAKAFDQLAGLLSDVAVQCFKTEEPALDDSTPDAASNLILISTVKSFSVPSSRRCSSQNLQPATSTPSKPNQTNRTASAASTKPSSASLEELANNPKQIPPLPRHISDPMLYIKTHSNALNAPASDRELRRRVVKQCLEIKRILDKECGGSAGGSSPSTNQSMFVGGGGAAGAVVLGPSLSTDSPLQKVFYSKSCVSSGVSVLLKCIRIIHDVDISIIVTNLLLRTITSTTSFKHSATSGSNSTSFNGIGGISGISISSGDALSSSGATSNVSFLVRKNATPSLISCFAGIIHSYSYIPGYGPVSEERPGKSQTTGLPSGVASLASRTDEAVLNLFHVLVKIGKHDLKLPMIARLHGCVEMATEVVKRWQERKEVVSCILGFQLLRLLAFKNEQNVTIMHKRGILECIAAFLKSISLGPAMKDAKEFQAADIAIDLVTLFAKNESCISDVIRLFKIPYFLLLFNSLTGYDALRKSILKLLRAIVDTGPGRKEFNATDGMEILTSYLEDIMQQNDISVSFTSNTTNTIPSLLIAVLRSAVSETDLPYADNIQHRQFTLPTPSPPIDTASDPATPASNQEQQTEHSNDTSPLATPQQPRRKRVPKLVKQNSGSQTFLETPFTSEEERILSNLCPELLQPCTVEDIPTRILKSVYPTNFDIPSVPIVLNRDPTDYFPTLKLPVPVPATPTTRITTYTSPTPKEVEPQCKKSNTLLRKTVYEQTSRILRPGLFSSVVVYDVMEEAVRSDAVFRYPDILKFESRFESGNLQLAVKVQETEYDLILQSDIGAKPGRHNQWFYFSVPNLNASLTYKFNIINMSKGSSQFGDGMQPVLYSKREKIWRRGGENICFYKNHYRKPDGTKPEDSKPNASPSTYSTLTFHLRHPHGPADTLFIAYHYPYTVSDLTMYLDTLQIGHTETPVSMQPCEEFNARCRRQALCLSVGGNQVELLTITAFDEASLVEVPISERVYIFLTARVHPGESNSSYIMHGVIHYLLTTQDDTALTLLKKCIFKIVPMLNPDGVISGNHRCGLAGTDLNRAWQHPCRTSTPSIYWTKALWRYLVE</sequence>
<dbReference type="PANTHER" id="PTHR12756:SF11">
    <property type="entry name" value="CYTOSOLIC CARBOXYPEPTIDASE 1"/>
    <property type="match status" value="1"/>
</dbReference>
<accession>A0A507FCW5</accession>
<reference evidence="6 7" key="1">
    <citation type="journal article" date="2019" name="Sci. Rep.">
        <title>Comparative genomics of chytrid fungi reveal insights into the obligate biotrophic and pathogenic lifestyle of Synchytrium endobioticum.</title>
        <authorList>
            <person name="van de Vossenberg B.T.L.H."/>
            <person name="Warris S."/>
            <person name="Nguyen H.D.T."/>
            <person name="van Gent-Pelzer M.P.E."/>
            <person name="Joly D.L."/>
            <person name="van de Geest H.C."/>
            <person name="Bonants P.J.M."/>
            <person name="Smith D.S."/>
            <person name="Levesque C.A."/>
            <person name="van der Lee T.A.J."/>
        </authorList>
    </citation>
    <scope>NUCLEOTIDE SEQUENCE [LARGE SCALE GENOMIC DNA]</scope>
    <source>
        <strain evidence="6 7">CBS 675.73</strain>
    </source>
</reference>
<dbReference type="InterPro" id="IPR050821">
    <property type="entry name" value="Cytosolic_carboxypeptidase"/>
</dbReference>
<gene>
    <name evidence="6" type="ORF">CcCBS67573_g04746</name>
</gene>
<dbReference type="GO" id="GO:0008270">
    <property type="term" value="F:zinc ion binding"/>
    <property type="evidence" value="ECO:0007669"/>
    <property type="project" value="InterPro"/>
</dbReference>
<feature type="region of interest" description="Disordered" evidence="4">
    <location>
        <begin position="162"/>
        <end position="217"/>
    </location>
</feature>
<evidence type="ECO:0000256" key="1">
    <source>
        <dbReference type="ARBA" id="ARBA00001947"/>
    </source>
</evidence>
<dbReference type="InterPro" id="IPR040626">
    <property type="entry name" value="Pepdidase_M14_N"/>
</dbReference>
<dbReference type="Gene3D" id="3.40.630.10">
    <property type="entry name" value="Zn peptidases"/>
    <property type="match status" value="1"/>
</dbReference>
<feature type="compositionally biased region" description="Low complexity" evidence="4">
    <location>
        <begin position="187"/>
        <end position="199"/>
    </location>
</feature>
<dbReference type="EMBL" id="QEAP01000152">
    <property type="protein sequence ID" value="TPX73982.1"/>
    <property type="molecule type" value="Genomic_DNA"/>
</dbReference>
<dbReference type="InterPro" id="IPR000834">
    <property type="entry name" value="Peptidase_M14"/>
</dbReference>
<name>A0A507FCW5_9FUNG</name>
<dbReference type="Pfam" id="PF18027">
    <property type="entry name" value="Pepdidase_M14_N"/>
    <property type="match status" value="1"/>
</dbReference>
<evidence type="ECO:0000313" key="7">
    <source>
        <dbReference type="Proteomes" id="UP000320333"/>
    </source>
</evidence>
<dbReference type="PROSITE" id="PS52035">
    <property type="entry name" value="PEPTIDASE_M14"/>
    <property type="match status" value="1"/>
</dbReference>
<dbReference type="OrthoDB" id="10253041at2759"/>
<proteinExistence type="inferred from homology"/>
<feature type="non-terminal residue" evidence="6">
    <location>
        <position position="1172"/>
    </location>
</feature>
<feature type="compositionally biased region" description="Polar residues" evidence="4">
    <location>
        <begin position="169"/>
        <end position="186"/>
    </location>
</feature>
<comment type="similarity">
    <text evidence="2 3">Belongs to the peptidase M14 family.</text>
</comment>
<evidence type="ECO:0000256" key="3">
    <source>
        <dbReference type="PROSITE-ProRule" id="PRU01379"/>
    </source>
</evidence>
<dbReference type="Pfam" id="PF25571">
    <property type="entry name" value="TPR_CCP1_N"/>
    <property type="match status" value="1"/>
</dbReference>
<feature type="domain" description="Peptidase M14" evidence="5">
    <location>
        <begin position="1006"/>
        <end position="1172"/>
    </location>
</feature>
<dbReference type="STRING" id="246404.A0A507FCW5"/>
<protein>
    <recommendedName>
        <fullName evidence="5">Peptidase M14 domain-containing protein</fullName>
    </recommendedName>
</protein>
<dbReference type="AlphaFoldDB" id="A0A507FCW5"/>
<dbReference type="SUPFAM" id="SSF48371">
    <property type="entry name" value="ARM repeat"/>
    <property type="match status" value="1"/>
</dbReference>
<dbReference type="GO" id="GO:0006508">
    <property type="term" value="P:proteolysis"/>
    <property type="evidence" value="ECO:0007669"/>
    <property type="project" value="InterPro"/>
</dbReference>
<feature type="region of interest" description="Disordered" evidence="4">
    <location>
        <begin position="665"/>
        <end position="728"/>
    </location>
</feature>
<comment type="caution">
    <text evidence="6">The sequence shown here is derived from an EMBL/GenBank/DDBJ whole genome shotgun (WGS) entry which is preliminary data.</text>
</comment>
<feature type="region of interest" description="Disordered" evidence="4">
    <location>
        <begin position="1"/>
        <end position="48"/>
    </location>
</feature>
<feature type="compositionally biased region" description="Polar residues" evidence="4">
    <location>
        <begin position="697"/>
        <end position="706"/>
    </location>
</feature>
<dbReference type="Gene3D" id="2.60.40.3120">
    <property type="match status" value="1"/>
</dbReference>
<dbReference type="Pfam" id="PF00246">
    <property type="entry name" value="Peptidase_M14"/>
    <property type="match status" value="1"/>
</dbReference>
<feature type="compositionally biased region" description="Polar residues" evidence="4">
    <location>
        <begin position="717"/>
        <end position="728"/>
    </location>
</feature>
<organism evidence="6 7">
    <name type="scientific">Chytriomyces confervae</name>
    <dbReference type="NCBI Taxonomy" id="246404"/>
    <lineage>
        <taxon>Eukaryota</taxon>
        <taxon>Fungi</taxon>
        <taxon>Fungi incertae sedis</taxon>
        <taxon>Chytridiomycota</taxon>
        <taxon>Chytridiomycota incertae sedis</taxon>
        <taxon>Chytridiomycetes</taxon>
        <taxon>Chytridiales</taxon>
        <taxon>Chytriomycetaceae</taxon>
        <taxon>Chytriomyces</taxon>
    </lineage>
</organism>
<evidence type="ECO:0000259" key="5">
    <source>
        <dbReference type="PROSITE" id="PS52035"/>
    </source>
</evidence>
<dbReference type="PANTHER" id="PTHR12756">
    <property type="entry name" value="CYTOSOLIC CARBOXYPEPTIDASE"/>
    <property type="match status" value="1"/>
</dbReference>
<evidence type="ECO:0000313" key="6">
    <source>
        <dbReference type="EMBL" id="TPX73982.1"/>
    </source>
</evidence>
<comment type="cofactor">
    <cofactor evidence="1">
        <name>Zn(2+)</name>
        <dbReference type="ChEBI" id="CHEBI:29105"/>
    </cofactor>
</comment>
<dbReference type="Proteomes" id="UP000320333">
    <property type="component" value="Unassembled WGS sequence"/>
</dbReference>
<dbReference type="GO" id="GO:0004181">
    <property type="term" value="F:metallocarboxypeptidase activity"/>
    <property type="evidence" value="ECO:0007669"/>
    <property type="project" value="InterPro"/>
</dbReference>
<dbReference type="SUPFAM" id="SSF53187">
    <property type="entry name" value="Zn-dependent exopeptidases"/>
    <property type="match status" value="1"/>
</dbReference>
<evidence type="ECO:0000256" key="4">
    <source>
        <dbReference type="SAM" id="MobiDB-lite"/>
    </source>
</evidence>
<comment type="caution">
    <text evidence="3">Lacks conserved residue(s) required for the propagation of feature annotation.</text>
</comment>
<evidence type="ECO:0000256" key="2">
    <source>
        <dbReference type="ARBA" id="ARBA00005988"/>
    </source>
</evidence>
<keyword evidence="7" id="KW-1185">Reference proteome</keyword>